<proteinExistence type="predicted"/>
<organism evidence="1 2">
    <name type="scientific">Halocatena marina</name>
    <dbReference type="NCBI Taxonomy" id="2934937"/>
    <lineage>
        <taxon>Archaea</taxon>
        <taxon>Methanobacteriati</taxon>
        <taxon>Methanobacteriota</taxon>
        <taxon>Stenosarchaea group</taxon>
        <taxon>Halobacteria</taxon>
        <taxon>Halobacteriales</taxon>
        <taxon>Natronomonadaceae</taxon>
        <taxon>Halocatena</taxon>
    </lineage>
</organism>
<dbReference type="GeneID" id="76200267"/>
<gene>
    <name evidence="1" type="ORF">ACFQL7_12805</name>
</gene>
<sequence>MPRTVSIEDVRPSQLYLSSAKVGAVIEWFDFDHPDPIVLPVRDYDGDPYLTDGHTRAFVAYLAGNEKLRVTRDETSFERTDLQVYHECLSWCSSAGITTISDLAGRVLSPKAYEKQWIERCHRVAEQFE</sequence>
<evidence type="ECO:0000313" key="1">
    <source>
        <dbReference type="EMBL" id="MFC7190631.1"/>
    </source>
</evidence>
<dbReference type="InterPro" id="IPR036086">
    <property type="entry name" value="ParB/Sulfiredoxin_sf"/>
</dbReference>
<comment type="caution">
    <text evidence="1">The sequence shown here is derived from an EMBL/GenBank/DDBJ whole genome shotgun (WGS) entry which is preliminary data.</text>
</comment>
<dbReference type="AlphaFoldDB" id="A0ABD5YR73"/>
<dbReference type="InterPro" id="IPR030476">
    <property type="entry name" value="Pentaxin_CS"/>
</dbReference>
<dbReference type="RefSeq" id="WP_264556003.1">
    <property type="nucleotide sequence ID" value="NZ_CP109979.1"/>
</dbReference>
<dbReference type="SUPFAM" id="SSF110849">
    <property type="entry name" value="ParB/Sulfiredoxin"/>
    <property type="match status" value="1"/>
</dbReference>
<evidence type="ECO:0000313" key="2">
    <source>
        <dbReference type="Proteomes" id="UP001596417"/>
    </source>
</evidence>
<reference evidence="1 2" key="1">
    <citation type="journal article" date="2019" name="Int. J. Syst. Evol. Microbiol.">
        <title>The Global Catalogue of Microorganisms (GCM) 10K type strain sequencing project: providing services to taxonomists for standard genome sequencing and annotation.</title>
        <authorList>
            <consortium name="The Broad Institute Genomics Platform"/>
            <consortium name="The Broad Institute Genome Sequencing Center for Infectious Disease"/>
            <person name="Wu L."/>
            <person name="Ma J."/>
        </authorList>
    </citation>
    <scope>NUCLEOTIDE SEQUENCE [LARGE SCALE GENOMIC DNA]</scope>
    <source>
        <strain evidence="1 2">RDMS1</strain>
    </source>
</reference>
<name>A0ABD5YR73_9EURY</name>
<dbReference type="Proteomes" id="UP001596417">
    <property type="component" value="Unassembled WGS sequence"/>
</dbReference>
<dbReference type="PROSITE" id="PS00289">
    <property type="entry name" value="PTX_1"/>
    <property type="match status" value="1"/>
</dbReference>
<accession>A0ABD5YR73</accession>
<dbReference type="EMBL" id="JBHTAX010000001">
    <property type="protein sequence ID" value="MFC7190631.1"/>
    <property type="molecule type" value="Genomic_DNA"/>
</dbReference>
<protein>
    <submittedName>
        <fullName evidence="1">Histone acetyltransferase</fullName>
    </submittedName>
</protein>
<keyword evidence="2" id="KW-1185">Reference proteome</keyword>